<feature type="transmembrane region" description="Helical" evidence="3">
    <location>
        <begin position="6"/>
        <end position="26"/>
    </location>
</feature>
<evidence type="ECO:0000256" key="3">
    <source>
        <dbReference type="SAM" id="Phobius"/>
    </source>
</evidence>
<gene>
    <name evidence="4" type="ORF">CF386_10545</name>
</gene>
<name>A0A220VGV5_9GAMM</name>
<keyword evidence="3" id="KW-0812">Transmembrane</keyword>
<keyword evidence="5" id="KW-1185">Reference proteome</keyword>
<evidence type="ECO:0000256" key="1">
    <source>
        <dbReference type="SAM" id="Coils"/>
    </source>
</evidence>
<dbReference type="EMBL" id="CP022356">
    <property type="protein sequence ID" value="ASK79490.1"/>
    <property type="molecule type" value="Genomic_DNA"/>
</dbReference>
<keyword evidence="3" id="KW-0472">Membrane</keyword>
<dbReference type="KEGG" id="pmai:CF386_10545"/>
<reference evidence="4 5" key="1">
    <citation type="journal article" date="2016" name="Int. J. Syst. Evol. Microbiol.">
        <title>Paraphotobacterium marinum gen. nov., sp. nov., a member of the family Vibrionaceae, isolated from surface seawater.</title>
        <authorList>
            <person name="Huang Z."/>
            <person name="Dong C."/>
            <person name="Shao Z."/>
        </authorList>
    </citation>
    <scope>NUCLEOTIDE SEQUENCE [LARGE SCALE GENOMIC DNA]</scope>
    <source>
        <strain evidence="4 5">NSCS20N07D</strain>
    </source>
</reference>
<dbReference type="AlphaFoldDB" id="A0A220VGV5"/>
<proteinExistence type="predicted"/>
<evidence type="ECO:0000313" key="5">
    <source>
        <dbReference type="Proteomes" id="UP000242175"/>
    </source>
</evidence>
<dbReference type="Proteomes" id="UP000242175">
    <property type="component" value="Chromosome small"/>
</dbReference>
<keyword evidence="1" id="KW-0175">Coiled coil</keyword>
<feature type="coiled-coil region" evidence="1">
    <location>
        <begin position="35"/>
        <end position="104"/>
    </location>
</feature>
<evidence type="ECO:0000313" key="4">
    <source>
        <dbReference type="EMBL" id="ASK79490.1"/>
    </source>
</evidence>
<keyword evidence="3" id="KW-1133">Transmembrane helix</keyword>
<feature type="region of interest" description="Disordered" evidence="2">
    <location>
        <begin position="105"/>
        <end position="131"/>
    </location>
</feature>
<evidence type="ECO:0000256" key="2">
    <source>
        <dbReference type="SAM" id="MobiDB-lite"/>
    </source>
</evidence>
<protein>
    <submittedName>
        <fullName evidence="4">Uncharacterized protein</fullName>
    </submittedName>
</protein>
<organism evidence="4 5">
    <name type="scientific">Paraphotobacterium marinum</name>
    <dbReference type="NCBI Taxonomy" id="1755811"/>
    <lineage>
        <taxon>Bacteria</taxon>
        <taxon>Pseudomonadati</taxon>
        <taxon>Pseudomonadota</taxon>
        <taxon>Gammaproteobacteria</taxon>
        <taxon>Vibrionales</taxon>
        <taxon>Vibrionaceae</taxon>
        <taxon>Paraphotobacterium</taxon>
    </lineage>
</organism>
<sequence>MKKLNLSNVLFFFFGIFVGILILFFIKSEKSYSISEKYNAQIASLQKDKDDLIENRKKLNDKYNNLELMNNNLLSELKKDSSTLSSYKDENEQLTKKIEELKKQVSQTSCPQAPKDTKNQPKKAIKPVSTETSTKTKVMNVSLFEKIESESTKSLNLRLTKLVSQAKFYKEQCQKDQKEVSWSNEQDKNCKKFQESIEQIKLINLELKNRKSH</sequence>
<accession>A0A220VGV5</accession>
<dbReference type="RefSeq" id="WP_089074398.1">
    <property type="nucleotide sequence ID" value="NZ_CBCSAM010000004.1"/>
</dbReference>